<name>A0A401GWL0_9APHY</name>
<feature type="compositionally biased region" description="Polar residues" evidence="1">
    <location>
        <begin position="203"/>
        <end position="212"/>
    </location>
</feature>
<evidence type="ECO:0000313" key="3">
    <source>
        <dbReference type="Proteomes" id="UP000287166"/>
    </source>
</evidence>
<dbReference type="Pfam" id="PF14223">
    <property type="entry name" value="Retrotran_gag_2"/>
    <property type="match status" value="1"/>
</dbReference>
<dbReference type="EMBL" id="BFAD01000009">
    <property type="protein sequence ID" value="GBE86154.1"/>
    <property type="molecule type" value="Genomic_DNA"/>
</dbReference>
<proteinExistence type="predicted"/>
<evidence type="ECO:0008006" key="4">
    <source>
        <dbReference type="Google" id="ProtNLM"/>
    </source>
</evidence>
<dbReference type="InParanoid" id="A0A401GWL0"/>
<keyword evidence="3" id="KW-1185">Reference proteome</keyword>
<dbReference type="AlphaFoldDB" id="A0A401GWL0"/>
<feature type="region of interest" description="Disordered" evidence="1">
    <location>
        <begin position="174"/>
        <end position="212"/>
    </location>
</feature>
<dbReference type="GeneID" id="38783071"/>
<accession>A0A401GWL0</accession>
<evidence type="ECO:0000313" key="2">
    <source>
        <dbReference type="EMBL" id="GBE86154.1"/>
    </source>
</evidence>
<dbReference type="OrthoDB" id="2847449at2759"/>
<comment type="caution">
    <text evidence="2">The sequence shown here is derived from an EMBL/GenBank/DDBJ whole genome shotgun (WGS) entry which is preliminary data.</text>
</comment>
<dbReference type="Proteomes" id="UP000287166">
    <property type="component" value="Unassembled WGS sequence"/>
</dbReference>
<gene>
    <name evidence="2" type="ORF">SCP_0900310</name>
</gene>
<reference evidence="2 3" key="1">
    <citation type="journal article" date="2018" name="Sci. Rep.">
        <title>Genome sequence of the cauliflower mushroom Sparassis crispa (Hanabiratake) and its association with beneficial usage.</title>
        <authorList>
            <person name="Kiyama R."/>
            <person name="Furutani Y."/>
            <person name="Kawaguchi K."/>
            <person name="Nakanishi T."/>
        </authorList>
    </citation>
    <scope>NUCLEOTIDE SEQUENCE [LARGE SCALE GENOMIC DNA]</scope>
</reference>
<organism evidence="2 3">
    <name type="scientific">Sparassis crispa</name>
    <dbReference type="NCBI Taxonomy" id="139825"/>
    <lineage>
        <taxon>Eukaryota</taxon>
        <taxon>Fungi</taxon>
        <taxon>Dikarya</taxon>
        <taxon>Basidiomycota</taxon>
        <taxon>Agaricomycotina</taxon>
        <taxon>Agaricomycetes</taxon>
        <taxon>Polyporales</taxon>
        <taxon>Sparassidaceae</taxon>
        <taxon>Sparassis</taxon>
    </lineage>
</organism>
<evidence type="ECO:0000256" key="1">
    <source>
        <dbReference type="SAM" id="MobiDB-lite"/>
    </source>
</evidence>
<protein>
    <recommendedName>
        <fullName evidence="4">Retrotransposon Copia-like N-terminal domain-containing protein</fullName>
    </recommendedName>
</protein>
<sequence length="236" mass="26499">MSTSTDNTSNSNAYRIPLLKEDNWLSWKRHVEAILNDKGLQEYVTGKTLKSQPSNDPANRAAREAEISVWREKDLKAQNVIVLSLGDSQMVHIAGAETARAMWEQLRTVKEQRGQHGILVLCRRFYQMQAKEEDNISNHITQLRQIQEQLHLMGKVVSDEDFRLILATSLPECHGGQSCHRTSGSSSSVTKPSQGLKSIMRGPTSSHSDNQRSAQWSSLMNAWLLSADQGRSIAQM</sequence>
<dbReference type="RefSeq" id="XP_027617067.1">
    <property type="nucleotide sequence ID" value="XM_027761266.1"/>
</dbReference>